<comment type="caution">
    <text evidence="2">The sequence shown here is derived from an EMBL/GenBank/DDBJ whole genome shotgun (WGS) entry which is preliminary data.</text>
</comment>
<evidence type="ECO:0000256" key="1">
    <source>
        <dbReference type="SAM" id="Phobius"/>
    </source>
</evidence>
<feature type="transmembrane region" description="Helical" evidence="1">
    <location>
        <begin position="6"/>
        <end position="28"/>
    </location>
</feature>
<accession>A0A0L6U0R9</accession>
<dbReference type="STRING" id="52689.AKG39_12275"/>
<protein>
    <submittedName>
        <fullName evidence="2">Uncharacterized protein</fullName>
    </submittedName>
</protein>
<feature type="transmembrane region" description="Helical" evidence="1">
    <location>
        <begin position="237"/>
        <end position="260"/>
    </location>
</feature>
<sequence>MLYDLTTLLSTVAGCTATIIAIIGGFVASKLITLSTERNDAITSLNEVLEELSFKQNKMEKLIKKVTEDDAKDFIRKNIIELIKNTKLVDLYKEEDRLNIRFEDLMPFWDKCNNIWHEVKKTILDKDCKKEDINEVGIPRILVKDLDDFDYEICKYAIEAYEDYIEETTRQIHGGLFMPSFNMKSYQMPFFSNKWYDDAISEIRNLKDSIDWLNFQKTQLSHRISALGKPKGMKAGLIIFCLYSIASIVIPLTLIPFTTYNYQLFICVKRGIITVFFLGMFFVFLYFSSLLTWKKEEPKEKL</sequence>
<dbReference type="RefSeq" id="WP_050740694.1">
    <property type="nucleotide sequence ID" value="NZ_LGYO01000031.1"/>
</dbReference>
<keyword evidence="1" id="KW-0472">Membrane</keyword>
<gene>
    <name evidence="2" type="ORF">AKG39_12275</name>
</gene>
<dbReference type="AlphaFoldDB" id="A0A0L6U0R9"/>
<feature type="transmembrane region" description="Helical" evidence="1">
    <location>
        <begin position="272"/>
        <end position="293"/>
    </location>
</feature>
<keyword evidence="3" id="KW-1185">Reference proteome</keyword>
<dbReference type="Proteomes" id="UP000036873">
    <property type="component" value="Unassembled WGS sequence"/>
</dbReference>
<reference evidence="3" key="1">
    <citation type="submission" date="2015-07" db="EMBL/GenBank/DDBJ databases">
        <title>Draft genome sequence of Acetobacterium bakii DSM 8293, a potential psychrophilic chemical producer through syngas fermentation.</title>
        <authorList>
            <person name="Song Y."/>
            <person name="Hwang S."/>
            <person name="Cho B.-K."/>
        </authorList>
    </citation>
    <scope>NUCLEOTIDE SEQUENCE [LARGE SCALE GENOMIC DNA]</scope>
    <source>
        <strain evidence="3">DSM 8239</strain>
    </source>
</reference>
<evidence type="ECO:0000313" key="3">
    <source>
        <dbReference type="Proteomes" id="UP000036873"/>
    </source>
</evidence>
<keyword evidence="1" id="KW-0812">Transmembrane</keyword>
<keyword evidence="1" id="KW-1133">Transmembrane helix</keyword>
<organism evidence="2 3">
    <name type="scientific">Acetobacterium bakii</name>
    <dbReference type="NCBI Taxonomy" id="52689"/>
    <lineage>
        <taxon>Bacteria</taxon>
        <taxon>Bacillati</taxon>
        <taxon>Bacillota</taxon>
        <taxon>Clostridia</taxon>
        <taxon>Eubacteriales</taxon>
        <taxon>Eubacteriaceae</taxon>
        <taxon>Acetobacterium</taxon>
    </lineage>
</organism>
<dbReference type="EMBL" id="LGYO01000031">
    <property type="protein sequence ID" value="KNZ41390.1"/>
    <property type="molecule type" value="Genomic_DNA"/>
</dbReference>
<evidence type="ECO:0000313" key="2">
    <source>
        <dbReference type="EMBL" id="KNZ41390.1"/>
    </source>
</evidence>
<name>A0A0L6U0R9_9FIRM</name>
<proteinExistence type="predicted"/>